<dbReference type="OrthoDB" id="10250130at2759"/>
<gene>
    <name evidence="4" type="ORF">T310_3216</name>
</gene>
<dbReference type="PANTHER" id="PTHR47435">
    <property type="entry name" value="KELCH REPEAT PROTEIN (AFU_ORTHOLOGUE AFUA_5G12780)"/>
    <property type="match status" value="1"/>
</dbReference>
<dbReference type="AlphaFoldDB" id="A0A0F4YX03"/>
<dbReference type="PANTHER" id="PTHR47435:SF4">
    <property type="entry name" value="KELCH REPEAT PROTEIN (AFU_ORTHOLOGUE AFUA_5G12780)"/>
    <property type="match status" value="1"/>
</dbReference>
<dbReference type="InterPro" id="IPR015915">
    <property type="entry name" value="Kelch-typ_b-propeller"/>
</dbReference>
<evidence type="ECO:0000256" key="3">
    <source>
        <dbReference type="SAM" id="MobiDB-lite"/>
    </source>
</evidence>
<feature type="region of interest" description="Disordered" evidence="3">
    <location>
        <begin position="64"/>
        <end position="87"/>
    </location>
</feature>
<evidence type="ECO:0000313" key="4">
    <source>
        <dbReference type="EMBL" id="KKA22759.1"/>
    </source>
</evidence>
<dbReference type="SUPFAM" id="SSF117281">
    <property type="entry name" value="Kelch motif"/>
    <property type="match status" value="2"/>
</dbReference>
<sequence>MTTTISATWHKAVEAEEILQRSSQVLSVVDGQAYVFGGELRPREPRDNDVHVLSLNLSKANLRQGSKTTISTKPATSASPSPRVGSASTALNGKIYLFSGRGGVAMTPIEEHGSIWEFDPSTATWTLIEPADAKYPPARSYHCMANDGHKTVYVHAGCPEKGRLSDLWAFDLTTRVWTELAPAPDPPRGGPSIAFAEGKLYRMNGFDGKTEQGGSLDVYSPETNTWTSLQYPPDGQAGPTPRSVSALLPVRITNAGNSKTGLVTLFGERDPSALGHQGAGKMLSDVWLFDLASQTWHEVDIQGESRPVARGWFAADTVGNSQILVQGGLGESNERIGDAWLLAF</sequence>
<dbReference type="GO" id="GO:0019760">
    <property type="term" value="P:glucosinolate metabolic process"/>
    <property type="evidence" value="ECO:0007669"/>
    <property type="project" value="UniProtKB-ARBA"/>
</dbReference>
<comment type="caution">
    <text evidence="4">The sequence shown here is derived from an EMBL/GenBank/DDBJ whole genome shotgun (WGS) entry which is preliminary data.</text>
</comment>
<dbReference type="STRING" id="1408163.A0A0F4YX03"/>
<proteinExistence type="predicted"/>
<reference evidence="4 5" key="1">
    <citation type="submission" date="2015-04" db="EMBL/GenBank/DDBJ databases">
        <authorList>
            <person name="Heijne W.H."/>
            <person name="Fedorova N.D."/>
            <person name="Nierman W.C."/>
            <person name="Vollebregt A.W."/>
            <person name="Zhao Z."/>
            <person name="Wu L."/>
            <person name="Kumar M."/>
            <person name="Stam H."/>
            <person name="van den Berg M.A."/>
            <person name="Pel H.J."/>
        </authorList>
    </citation>
    <scope>NUCLEOTIDE SEQUENCE [LARGE SCALE GENOMIC DNA]</scope>
    <source>
        <strain evidence="4 5">CBS 393.64</strain>
    </source>
</reference>
<dbReference type="RefSeq" id="XP_013329371.1">
    <property type="nucleotide sequence ID" value="XM_013473917.1"/>
</dbReference>
<dbReference type="Gene3D" id="2.120.10.80">
    <property type="entry name" value="Kelch-type beta propeller"/>
    <property type="match status" value="2"/>
</dbReference>
<keyword evidence="5" id="KW-1185">Reference proteome</keyword>
<evidence type="ECO:0000256" key="1">
    <source>
        <dbReference type="ARBA" id="ARBA00022737"/>
    </source>
</evidence>
<dbReference type="EMBL" id="LASV01000127">
    <property type="protein sequence ID" value="KKA22759.1"/>
    <property type="molecule type" value="Genomic_DNA"/>
</dbReference>
<accession>A0A0F4YX03</accession>
<evidence type="ECO:0000313" key="5">
    <source>
        <dbReference type="Proteomes" id="UP000053958"/>
    </source>
</evidence>
<evidence type="ECO:0000256" key="2">
    <source>
        <dbReference type="ARBA" id="ARBA00023004"/>
    </source>
</evidence>
<keyword evidence="1" id="KW-0677">Repeat</keyword>
<feature type="compositionally biased region" description="Low complexity" evidence="3">
    <location>
        <begin position="66"/>
        <end position="82"/>
    </location>
</feature>
<protein>
    <submittedName>
        <fullName evidence="4">Kelch repeat protein</fullName>
    </submittedName>
</protein>
<name>A0A0F4YX03_RASE3</name>
<dbReference type="GeneID" id="25315566"/>
<keyword evidence="2" id="KW-0408">Iron</keyword>
<dbReference type="Pfam" id="PF24681">
    <property type="entry name" value="Kelch_KLHDC2_KLHL20_DRC7"/>
    <property type="match status" value="1"/>
</dbReference>
<organism evidence="4 5">
    <name type="scientific">Rasamsonia emersonii (strain ATCC 16479 / CBS 393.64 / IMI 116815)</name>
    <dbReference type="NCBI Taxonomy" id="1408163"/>
    <lineage>
        <taxon>Eukaryota</taxon>
        <taxon>Fungi</taxon>
        <taxon>Dikarya</taxon>
        <taxon>Ascomycota</taxon>
        <taxon>Pezizomycotina</taxon>
        <taxon>Eurotiomycetes</taxon>
        <taxon>Eurotiomycetidae</taxon>
        <taxon>Eurotiales</taxon>
        <taxon>Trichocomaceae</taxon>
        <taxon>Rasamsonia</taxon>
    </lineage>
</organism>
<dbReference type="Proteomes" id="UP000053958">
    <property type="component" value="Unassembled WGS sequence"/>
</dbReference>